<evidence type="ECO:0000256" key="5">
    <source>
        <dbReference type="ARBA" id="ARBA00023136"/>
    </source>
</evidence>
<evidence type="ECO:0000256" key="4">
    <source>
        <dbReference type="ARBA" id="ARBA00022989"/>
    </source>
</evidence>
<protein>
    <recommendedName>
        <fullName evidence="6">SURF1-like protein</fullName>
    </recommendedName>
</protein>
<evidence type="ECO:0000256" key="3">
    <source>
        <dbReference type="ARBA" id="ARBA00022692"/>
    </source>
</evidence>
<dbReference type="PANTHER" id="PTHR23427">
    <property type="entry name" value="SURFEIT LOCUS PROTEIN"/>
    <property type="match status" value="1"/>
</dbReference>
<keyword evidence="3 6" id="KW-0812">Transmembrane</keyword>
<keyword evidence="4 6" id="KW-1133">Transmembrane helix</keyword>
<evidence type="ECO:0000256" key="6">
    <source>
        <dbReference type="RuleBase" id="RU363076"/>
    </source>
</evidence>
<evidence type="ECO:0000256" key="1">
    <source>
        <dbReference type="ARBA" id="ARBA00004370"/>
    </source>
</evidence>
<dbReference type="RefSeq" id="WP_158103490.1">
    <property type="nucleotide sequence ID" value="NZ_JAGIOO010000001.1"/>
</dbReference>
<dbReference type="InterPro" id="IPR045214">
    <property type="entry name" value="Surf1/Surf4"/>
</dbReference>
<accession>A0ABS5AC88</accession>
<evidence type="ECO:0000256" key="7">
    <source>
        <dbReference type="SAM" id="MobiDB-lite"/>
    </source>
</evidence>
<comment type="similarity">
    <text evidence="2 6">Belongs to the SURF1 family.</text>
</comment>
<proteinExistence type="inferred from homology"/>
<evidence type="ECO:0000313" key="8">
    <source>
        <dbReference type="EMBL" id="MBP2473897.1"/>
    </source>
</evidence>
<reference evidence="8 9" key="1">
    <citation type="submission" date="2021-03" db="EMBL/GenBank/DDBJ databases">
        <title>Sequencing the genomes of 1000 actinobacteria strains.</title>
        <authorList>
            <person name="Klenk H.-P."/>
        </authorList>
    </citation>
    <scope>NUCLEOTIDE SEQUENCE [LARGE SCALE GENOMIC DNA]</scope>
    <source>
        <strain evidence="8 9">DSM 44580</strain>
    </source>
</reference>
<dbReference type="CDD" id="cd06662">
    <property type="entry name" value="SURF1"/>
    <property type="match status" value="1"/>
</dbReference>
<dbReference type="Pfam" id="PF02104">
    <property type="entry name" value="SURF1"/>
    <property type="match status" value="1"/>
</dbReference>
<keyword evidence="9" id="KW-1185">Reference proteome</keyword>
<feature type="region of interest" description="Disordered" evidence="7">
    <location>
        <begin position="242"/>
        <end position="267"/>
    </location>
</feature>
<evidence type="ECO:0000256" key="2">
    <source>
        <dbReference type="ARBA" id="ARBA00007165"/>
    </source>
</evidence>
<feature type="transmembrane region" description="Helical" evidence="6">
    <location>
        <begin position="12"/>
        <end position="30"/>
    </location>
</feature>
<organism evidence="8 9">
    <name type="scientific">Crossiella equi</name>
    <dbReference type="NCBI Taxonomy" id="130796"/>
    <lineage>
        <taxon>Bacteria</taxon>
        <taxon>Bacillati</taxon>
        <taxon>Actinomycetota</taxon>
        <taxon>Actinomycetes</taxon>
        <taxon>Pseudonocardiales</taxon>
        <taxon>Pseudonocardiaceae</taxon>
        <taxon>Crossiella</taxon>
    </lineage>
</organism>
<feature type="transmembrane region" description="Helical" evidence="6">
    <location>
        <begin position="211"/>
        <end position="234"/>
    </location>
</feature>
<feature type="compositionally biased region" description="Polar residues" evidence="7">
    <location>
        <begin position="258"/>
        <end position="267"/>
    </location>
</feature>
<feature type="compositionally biased region" description="Polar residues" evidence="7">
    <location>
        <begin position="45"/>
        <end position="54"/>
    </location>
</feature>
<evidence type="ECO:0000313" key="9">
    <source>
        <dbReference type="Proteomes" id="UP001519363"/>
    </source>
</evidence>
<comment type="subcellular location">
    <subcellularLocation>
        <location evidence="6">Cell membrane</location>
        <topology evidence="6">Multi-pass membrane protein</topology>
    </subcellularLocation>
    <subcellularLocation>
        <location evidence="1">Membrane</location>
    </subcellularLocation>
</comment>
<sequence>MRWTFLLRPGWLALTGFVLLFSAACLYILAPWQFRQDERREAQNAAITESTSTPPADYDTVLPPGTDPAQRQWRQVKVTGTYLPEAEALVRLRKVQGEPAFEVLTPMRTTTGEVVVINRGFVEVSGIKPKAVTPAPSGQVTVIGRVRGSEVDPSRQEVLNQDGFRQVYTIDPAVLGKATGLSLRPGYVQLVPNQPGVEGALPLPKLEAGPFFSYALQWIAFGIMAPIGFVLLVWREAHPEEDEDELLPVAPAPAPVPQTTDRYGNRR</sequence>
<dbReference type="PROSITE" id="PS50895">
    <property type="entry name" value="SURF1"/>
    <property type="match status" value="1"/>
</dbReference>
<gene>
    <name evidence="8" type="ORF">JOF53_002769</name>
</gene>
<keyword evidence="5 6" id="KW-0472">Membrane</keyword>
<keyword evidence="6" id="KW-1003">Cell membrane</keyword>
<dbReference type="InterPro" id="IPR002994">
    <property type="entry name" value="Surf1/Shy1"/>
</dbReference>
<comment type="caution">
    <text evidence="8">The sequence shown here is derived from an EMBL/GenBank/DDBJ whole genome shotgun (WGS) entry which is preliminary data.</text>
</comment>
<feature type="region of interest" description="Disordered" evidence="7">
    <location>
        <begin position="43"/>
        <end position="67"/>
    </location>
</feature>
<name>A0ABS5AC88_9PSEU</name>
<dbReference type="PROSITE" id="PS51257">
    <property type="entry name" value="PROKAR_LIPOPROTEIN"/>
    <property type="match status" value="1"/>
</dbReference>
<dbReference type="Proteomes" id="UP001519363">
    <property type="component" value="Unassembled WGS sequence"/>
</dbReference>
<dbReference type="EMBL" id="JAGIOO010000001">
    <property type="protein sequence ID" value="MBP2473897.1"/>
    <property type="molecule type" value="Genomic_DNA"/>
</dbReference>
<dbReference type="PANTHER" id="PTHR23427:SF2">
    <property type="entry name" value="SURFEIT LOCUS PROTEIN 1"/>
    <property type="match status" value="1"/>
</dbReference>